<gene>
    <name evidence="2" type="ORF">LYB30171_01622</name>
</gene>
<evidence type="ECO:0000259" key="1">
    <source>
        <dbReference type="Pfam" id="PF01814"/>
    </source>
</evidence>
<dbReference type="PANTHER" id="PTHR35585:SF1">
    <property type="entry name" value="HHE DOMAIN PROTEIN (AFU_ORTHOLOGUE AFUA_4G00730)"/>
    <property type="match status" value="1"/>
</dbReference>
<name>A0ABN7R1V9_9GAMM</name>
<organism evidence="2 3">
    <name type="scientific">Novilysobacter luteus</name>
    <dbReference type="NCBI Taxonomy" id="2822368"/>
    <lineage>
        <taxon>Bacteria</taxon>
        <taxon>Pseudomonadati</taxon>
        <taxon>Pseudomonadota</taxon>
        <taxon>Gammaproteobacteria</taxon>
        <taxon>Lysobacterales</taxon>
        <taxon>Lysobacteraceae</taxon>
        <taxon>Novilysobacter</taxon>
    </lineage>
</organism>
<dbReference type="RefSeq" id="WP_215218215.1">
    <property type="nucleotide sequence ID" value="NZ_OU015430.1"/>
</dbReference>
<evidence type="ECO:0000313" key="2">
    <source>
        <dbReference type="EMBL" id="CAG4974204.1"/>
    </source>
</evidence>
<accession>A0ABN7R1V9</accession>
<dbReference type="Proteomes" id="UP000680116">
    <property type="component" value="Chromosome"/>
</dbReference>
<protein>
    <recommendedName>
        <fullName evidence="1">Hemerythrin-like domain-containing protein</fullName>
    </recommendedName>
</protein>
<proteinExistence type="predicted"/>
<dbReference type="PANTHER" id="PTHR35585">
    <property type="entry name" value="HHE DOMAIN PROTEIN (AFU_ORTHOLOGUE AFUA_4G00730)"/>
    <property type="match status" value="1"/>
</dbReference>
<dbReference type="Pfam" id="PF01814">
    <property type="entry name" value="Hemerythrin"/>
    <property type="match status" value="1"/>
</dbReference>
<dbReference type="Gene3D" id="1.20.120.520">
    <property type="entry name" value="nmb1532 protein domain like"/>
    <property type="match status" value="1"/>
</dbReference>
<feature type="domain" description="Hemerythrin-like" evidence="1">
    <location>
        <begin position="5"/>
        <end position="126"/>
    </location>
</feature>
<reference evidence="2 3" key="1">
    <citation type="submission" date="2021-04" db="EMBL/GenBank/DDBJ databases">
        <authorList>
            <person name="Rodrigo-Torres L."/>
            <person name="Arahal R. D."/>
            <person name="Lucena T."/>
        </authorList>
    </citation>
    <scope>NUCLEOTIDE SEQUENCE [LARGE SCALE GENOMIC DNA]</scope>
    <source>
        <strain evidence="2 3">CECT 30171</strain>
    </source>
</reference>
<dbReference type="InterPro" id="IPR012312">
    <property type="entry name" value="Hemerythrin-like"/>
</dbReference>
<sequence length="173" mass="19421">MARDILATLKNEHDALRGLFADLKATTDRGVKTRTDLLERIEAALIPHAKWEEQVFYPAFKERADRDGLQTHAEALAEHHAVEQTIIPEVHAADPGTPEFAGRTKVFGELIDHHAKEEEKTMFKMARQLFTAEERAQLDEEYEAWKQSDTAATLVAAEKAKAGIKGVVKAVRH</sequence>
<evidence type="ECO:0000313" key="3">
    <source>
        <dbReference type="Proteomes" id="UP000680116"/>
    </source>
</evidence>
<dbReference type="EMBL" id="OU015430">
    <property type="protein sequence ID" value="CAG4974204.1"/>
    <property type="molecule type" value="Genomic_DNA"/>
</dbReference>
<keyword evidence="3" id="KW-1185">Reference proteome</keyword>